<dbReference type="EMBL" id="JABUQZ010000001">
    <property type="protein sequence ID" value="NUC73901.1"/>
    <property type="molecule type" value="Genomic_DNA"/>
</dbReference>
<feature type="domain" description="Halobacterial output" evidence="2">
    <location>
        <begin position="28"/>
        <end position="97"/>
    </location>
</feature>
<feature type="region of interest" description="Disordered" evidence="1">
    <location>
        <begin position="1"/>
        <end position="24"/>
    </location>
</feature>
<evidence type="ECO:0000256" key="1">
    <source>
        <dbReference type="SAM" id="MobiDB-lite"/>
    </source>
</evidence>
<dbReference type="Pfam" id="PF18545">
    <property type="entry name" value="HalOD1"/>
    <property type="match status" value="1"/>
</dbReference>
<evidence type="ECO:0000313" key="5">
    <source>
        <dbReference type="Proteomes" id="UP000728647"/>
    </source>
</evidence>
<feature type="compositionally biased region" description="Polar residues" evidence="1">
    <location>
        <begin position="1"/>
        <end position="10"/>
    </location>
</feature>
<name>A0A8J8GIH0_9EURY</name>
<gene>
    <name evidence="3" type="ORF">HT576_04400</name>
    <name evidence="4" type="ORF">HTZ84_16605</name>
</gene>
<evidence type="ECO:0000259" key="2">
    <source>
        <dbReference type="Pfam" id="PF18545"/>
    </source>
</evidence>
<evidence type="ECO:0000313" key="4">
    <source>
        <dbReference type="EMBL" id="NUC73901.1"/>
    </source>
</evidence>
<dbReference type="AlphaFoldDB" id="A0A8J8GIH0"/>
<reference evidence="3 6" key="1">
    <citation type="submission" date="2020-06" db="EMBL/GenBank/DDBJ databases">
        <title>Haloterrigena sp. nov., an extremely halophilic archaeon isolated from a saline sediment.</title>
        <authorList>
            <person name="Liu B.-B."/>
        </authorList>
    </citation>
    <scope>NUCLEOTIDE SEQUENCE</scope>
    <source>
        <strain evidence="3">SYSU A121-1</strain>
        <strain evidence="4 6">SYSU A558-1</strain>
    </source>
</reference>
<accession>A0A8J8GIH0</accession>
<dbReference type="OrthoDB" id="327217at2157"/>
<evidence type="ECO:0000313" key="6">
    <source>
        <dbReference type="Proteomes" id="UP001016761"/>
    </source>
</evidence>
<keyword evidence="6" id="KW-1185">Reference proteome</keyword>
<protein>
    <recommendedName>
        <fullName evidence="2">Halobacterial output domain-containing protein</fullName>
    </recommendedName>
</protein>
<comment type="caution">
    <text evidence="3">The sequence shown here is derived from an EMBL/GenBank/DDBJ whole genome shotgun (WGS) entry which is preliminary data.</text>
</comment>
<dbReference type="RefSeq" id="WP_174681687.1">
    <property type="nucleotide sequence ID" value="NZ_JABUQZ010000001.1"/>
</dbReference>
<evidence type="ECO:0000313" key="3">
    <source>
        <dbReference type="EMBL" id="NUB90276.1"/>
    </source>
</evidence>
<dbReference type="EMBL" id="JABURA010000001">
    <property type="protein sequence ID" value="NUB90276.1"/>
    <property type="molecule type" value="Genomic_DNA"/>
</dbReference>
<organism evidence="3 5">
    <name type="scientific">Haloterrigena gelatinilytica</name>
    <dbReference type="NCBI Taxonomy" id="2741724"/>
    <lineage>
        <taxon>Archaea</taxon>
        <taxon>Methanobacteriati</taxon>
        <taxon>Methanobacteriota</taxon>
        <taxon>Stenosarchaea group</taxon>
        <taxon>Halobacteria</taxon>
        <taxon>Halobacteriales</taxon>
        <taxon>Natrialbaceae</taxon>
        <taxon>Haloterrigena</taxon>
    </lineage>
</organism>
<dbReference type="InterPro" id="IPR040624">
    <property type="entry name" value="HalOD1"/>
</dbReference>
<sequence>MPSTDGPTDTSDADEPTYTTTFDPDVGERASEAVITAVAALTGNRPVDLEPLYEAIDPDALDSLVDHARRADAGAHELWFPYAGYEIGVRSDGRIQFYDGAAPTA</sequence>
<dbReference type="Proteomes" id="UP000728647">
    <property type="component" value="Unassembled WGS sequence"/>
</dbReference>
<dbReference type="Proteomes" id="UP001016761">
    <property type="component" value="Unassembled WGS sequence"/>
</dbReference>
<proteinExistence type="predicted"/>